<keyword evidence="6" id="KW-1185">Reference proteome</keyword>
<dbReference type="PANTHER" id="PTHR22803">
    <property type="entry name" value="MANNOSE, PHOSPHOLIPASE, LECTIN RECEPTOR RELATED"/>
    <property type="match status" value="1"/>
</dbReference>
<dbReference type="OrthoDB" id="2142683at2759"/>
<reference evidence="5" key="1">
    <citation type="submission" date="2025-08" db="UniProtKB">
        <authorList>
            <consortium name="Ensembl"/>
        </authorList>
    </citation>
    <scope>IDENTIFICATION</scope>
</reference>
<dbReference type="PROSITE" id="PS50041">
    <property type="entry name" value="C_TYPE_LECTIN_2"/>
    <property type="match status" value="1"/>
</dbReference>
<feature type="coiled-coil region" evidence="2">
    <location>
        <begin position="119"/>
        <end position="167"/>
    </location>
</feature>
<keyword evidence="1" id="KW-1015">Disulfide bond</keyword>
<dbReference type="PROSITE" id="PS00615">
    <property type="entry name" value="C_TYPE_LECTIN_1"/>
    <property type="match status" value="1"/>
</dbReference>
<dbReference type="SUPFAM" id="SSF56436">
    <property type="entry name" value="C-type lectin-like"/>
    <property type="match status" value="1"/>
</dbReference>
<dbReference type="InterPro" id="IPR018378">
    <property type="entry name" value="C-type_lectin_CS"/>
</dbReference>
<dbReference type="Ensembl" id="ENSLLET00000040567.1">
    <property type="protein sequence ID" value="ENSLLEP00000039010.1"/>
    <property type="gene ID" value="ENSLLEG00000024644.1"/>
</dbReference>
<proteinExistence type="predicted"/>
<feature type="transmembrane region" description="Helical" evidence="3">
    <location>
        <begin position="56"/>
        <end position="83"/>
    </location>
</feature>
<evidence type="ECO:0000313" key="5">
    <source>
        <dbReference type="Ensembl" id="ENSLLEP00000039010.1"/>
    </source>
</evidence>
<dbReference type="Gene3D" id="3.10.100.10">
    <property type="entry name" value="Mannose-Binding Protein A, subunit A"/>
    <property type="match status" value="1"/>
</dbReference>
<sequence>MNADGNNQLDNEECYTDVYHTSTTRALPDLPLREEEEGEAAAAGGLYIWRKDKPKLVILALAVGLVLMFLLWLILIILVFTYYSAISSEIRDVMGSNSETIQEISDIHQKSQENRIVEIQELNSVVNQILQAQENLRVEIQEQRNTVSQILQAQENLREEIQKQSNTGRGDVSCPSSWKCIGKSGYFFSTATVTWDEANTDCSSRQAQLLVLANKGEMDALVPHMDGKPYWIGLKKIVNNWTWHNGLIPSFTSWNPNEPNNAGGRENCVEMKSGLWNDIDCTIKLAYICKSIWFY</sequence>
<dbReference type="Pfam" id="PF00059">
    <property type="entry name" value="Lectin_C"/>
    <property type="match status" value="1"/>
</dbReference>
<evidence type="ECO:0000256" key="2">
    <source>
        <dbReference type="SAM" id="Coils"/>
    </source>
</evidence>
<name>A0A8C5QMQ3_9ANUR</name>
<dbReference type="InterPro" id="IPR016187">
    <property type="entry name" value="CTDL_fold"/>
</dbReference>
<dbReference type="SMART" id="SM00034">
    <property type="entry name" value="CLECT"/>
    <property type="match status" value="1"/>
</dbReference>
<dbReference type="GeneTree" id="ENSGT00940000162906"/>
<protein>
    <recommendedName>
        <fullName evidence="4">C-type lectin domain-containing protein</fullName>
    </recommendedName>
</protein>
<keyword evidence="2" id="KW-0175">Coiled coil</keyword>
<dbReference type="InterPro" id="IPR050111">
    <property type="entry name" value="C-type_lectin/snaclec_domain"/>
</dbReference>
<keyword evidence="3" id="KW-1133">Transmembrane helix</keyword>
<accession>A0A8C5QMQ3</accession>
<evidence type="ECO:0000313" key="6">
    <source>
        <dbReference type="Proteomes" id="UP000694569"/>
    </source>
</evidence>
<keyword evidence="3" id="KW-0472">Membrane</keyword>
<evidence type="ECO:0000256" key="3">
    <source>
        <dbReference type="SAM" id="Phobius"/>
    </source>
</evidence>
<organism evidence="5 6">
    <name type="scientific">Leptobrachium leishanense</name>
    <name type="common">Leishan spiny toad</name>
    <dbReference type="NCBI Taxonomy" id="445787"/>
    <lineage>
        <taxon>Eukaryota</taxon>
        <taxon>Metazoa</taxon>
        <taxon>Chordata</taxon>
        <taxon>Craniata</taxon>
        <taxon>Vertebrata</taxon>
        <taxon>Euteleostomi</taxon>
        <taxon>Amphibia</taxon>
        <taxon>Batrachia</taxon>
        <taxon>Anura</taxon>
        <taxon>Pelobatoidea</taxon>
        <taxon>Megophryidae</taxon>
        <taxon>Leptobrachium</taxon>
    </lineage>
</organism>
<dbReference type="InterPro" id="IPR016186">
    <property type="entry name" value="C-type_lectin-like/link_sf"/>
</dbReference>
<evidence type="ECO:0000259" key="4">
    <source>
        <dbReference type="PROSITE" id="PS50041"/>
    </source>
</evidence>
<dbReference type="AlphaFoldDB" id="A0A8C5QMQ3"/>
<dbReference type="Proteomes" id="UP000694569">
    <property type="component" value="Unplaced"/>
</dbReference>
<keyword evidence="3" id="KW-0812">Transmembrane</keyword>
<feature type="domain" description="C-type lectin" evidence="4">
    <location>
        <begin position="181"/>
        <end position="290"/>
    </location>
</feature>
<evidence type="ECO:0000256" key="1">
    <source>
        <dbReference type="ARBA" id="ARBA00023157"/>
    </source>
</evidence>
<dbReference type="InterPro" id="IPR001304">
    <property type="entry name" value="C-type_lectin-like"/>
</dbReference>
<reference evidence="5" key="2">
    <citation type="submission" date="2025-09" db="UniProtKB">
        <authorList>
            <consortium name="Ensembl"/>
        </authorList>
    </citation>
    <scope>IDENTIFICATION</scope>
</reference>